<protein>
    <recommendedName>
        <fullName evidence="9">DUF4853 domain-containing protein</fullName>
    </recommendedName>
</protein>
<dbReference type="Gene3D" id="3.30.2030.20">
    <property type="match status" value="1"/>
</dbReference>
<dbReference type="AlphaFoldDB" id="A0A5M7C5H0"/>
<keyword evidence="2" id="KW-1003">Cell membrane</keyword>
<proteinExistence type="predicted"/>
<evidence type="ECO:0000256" key="5">
    <source>
        <dbReference type="ARBA" id="ARBA00023139"/>
    </source>
</evidence>
<dbReference type="EMBL" id="VWPH01000002">
    <property type="protein sequence ID" value="KAA5837252.1"/>
    <property type="molecule type" value="Genomic_DNA"/>
</dbReference>
<dbReference type="OrthoDB" id="3692710at2"/>
<evidence type="ECO:0000256" key="1">
    <source>
        <dbReference type="ARBA" id="ARBA00004193"/>
    </source>
</evidence>
<comment type="caution">
    <text evidence="7">The sequence shown here is derived from an EMBL/GenBank/DDBJ whole genome shotgun (WGS) entry which is preliminary data.</text>
</comment>
<sequence>MRRGELLLVGVRRLMRVVLVLLVAFSVAGCGGTPVTSKFEGDEAAERAELMRRPSIEEAGPRYLEMLGRIRDALAAEFSWIQWSYDRKLSRAGCSDFRAYGSDGESQTLGVWTASGNLPDVQWPRAQEIAENISREYGFGPVHTIVSRPSDHQVVGFDQYGATFKLGTAKNTVMSGTTGCHLPQAVKDRIAATGR</sequence>
<evidence type="ECO:0000256" key="4">
    <source>
        <dbReference type="ARBA" id="ARBA00023136"/>
    </source>
</evidence>
<keyword evidence="6" id="KW-0449">Lipoprotein</keyword>
<dbReference type="PROSITE" id="PS51257">
    <property type="entry name" value="PROKAR_LIPOPROTEIN"/>
    <property type="match status" value="1"/>
</dbReference>
<evidence type="ECO:0000313" key="8">
    <source>
        <dbReference type="Proteomes" id="UP000323946"/>
    </source>
</evidence>
<dbReference type="InterPro" id="IPR032018">
    <property type="entry name" value="LppA/LppB/LprP"/>
</dbReference>
<evidence type="ECO:0000313" key="7">
    <source>
        <dbReference type="EMBL" id="KAA5837252.1"/>
    </source>
</evidence>
<keyword evidence="3" id="KW-0732">Signal</keyword>
<accession>A0A5M7C5H0</accession>
<keyword evidence="5" id="KW-0564">Palmitate</keyword>
<keyword evidence="8" id="KW-1185">Reference proteome</keyword>
<dbReference type="Pfam" id="PF16708">
    <property type="entry name" value="LppA"/>
    <property type="match status" value="1"/>
</dbReference>
<dbReference type="GO" id="GO:0005886">
    <property type="term" value="C:plasma membrane"/>
    <property type="evidence" value="ECO:0007669"/>
    <property type="project" value="UniProtKB-SubCell"/>
</dbReference>
<evidence type="ECO:0000256" key="2">
    <source>
        <dbReference type="ARBA" id="ARBA00022475"/>
    </source>
</evidence>
<gene>
    <name evidence="7" type="ORF">F1721_05505</name>
</gene>
<evidence type="ECO:0008006" key="9">
    <source>
        <dbReference type="Google" id="ProtNLM"/>
    </source>
</evidence>
<evidence type="ECO:0000256" key="6">
    <source>
        <dbReference type="ARBA" id="ARBA00023288"/>
    </source>
</evidence>
<dbReference type="Proteomes" id="UP000323946">
    <property type="component" value="Unassembled WGS sequence"/>
</dbReference>
<reference evidence="7 8" key="1">
    <citation type="submission" date="2019-09" db="EMBL/GenBank/DDBJ databases">
        <title>Draft genome sequence of the thermophilic Saccharopolyspora hirsuta VKM Ac-666T.</title>
        <authorList>
            <person name="Lobastova T.G."/>
            <person name="Fokina V."/>
            <person name="Bragin E.Y."/>
            <person name="Shtratnikova V.Y."/>
            <person name="Starodumova I.P."/>
            <person name="Tarlachkov S.V."/>
            <person name="Donova M.V."/>
        </authorList>
    </citation>
    <scope>NUCLEOTIDE SEQUENCE [LARGE SCALE GENOMIC DNA]</scope>
    <source>
        <strain evidence="7 8">VKM Ac-666</strain>
    </source>
</reference>
<name>A0A5M7C5H0_SACHI</name>
<keyword evidence="4" id="KW-0472">Membrane</keyword>
<comment type="subcellular location">
    <subcellularLocation>
        <location evidence="1">Cell membrane</location>
        <topology evidence="1">Lipid-anchor</topology>
    </subcellularLocation>
</comment>
<organism evidence="7 8">
    <name type="scientific">Saccharopolyspora hirsuta</name>
    <dbReference type="NCBI Taxonomy" id="1837"/>
    <lineage>
        <taxon>Bacteria</taxon>
        <taxon>Bacillati</taxon>
        <taxon>Actinomycetota</taxon>
        <taxon>Actinomycetes</taxon>
        <taxon>Pseudonocardiales</taxon>
        <taxon>Pseudonocardiaceae</taxon>
        <taxon>Saccharopolyspora</taxon>
    </lineage>
</organism>
<evidence type="ECO:0000256" key="3">
    <source>
        <dbReference type="ARBA" id="ARBA00022729"/>
    </source>
</evidence>